<evidence type="ECO:0000256" key="3">
    <source>
        <dbReference type="ARBA" id="ARBA00023125"/>
    </source>
</evidence>
<evidence type="ECO:0000313" key="7">
    <source>
        <dbReference type="Proteomes" id="UP000248918"/>
    </source>
</evidence>
<sequence length="317" mass="34145">MTLKSTKSPKSHIPPLASLRAFEATVRLGGFARAATELSVSTSAVSHQIRGLEALLDARLLERSTGLGGIGLTEAGASLLPAVSHALSLLEEACSQVMGVPKKLTVAANGSLSSMWLARRLAEFSARYPETPLSAITLDGDPDFARHGVDLGVVHIHVDTVRADDLVLFREEVFPVCAPELHPFASKAVCRCRLLQETHENAPEFEWRNWQGQFGLPSDFETKIVRYSGFSQVLGAAIGGAGIALGRLPLIEADLRSGRLVRLFPDLSRPASWCFVLRTAPERRHKLLEPLIEFLRLEAASSAAQAHAHAPTVAAGV</sequence>
<dbReference type="OrthoDB" id="8858130at2"/>
<dbReference type="GO" id="GO:0006351">
    <property type="term" value="P:DNA-templated transcription"/>
    <property type="evidence" value="ECO:0007669"/>
    <property type="project" value="TreeGrafter"/>
</dbReference>
<dbReference type="Gene3D" id="3.40.190.10">
    <property type="entry name" value="Periplasmic binding protein-like II"/>
    <property type="match status" value="2"/>
</dbReference>
<dbReference type="RefSeq" id="WP_111935007.1">
    <property type="nucleotide sequence ID" value="NZ_CADFFP010000031.1"/>
</dbReference>
<evidence type="ECO:0000313" key="6">
    <source>
        <dbReference type="EMBL" id="RAS20942.1"/>
    </source>
</evidence>
<dbReference type="PANTHER" id="PTHR30537">
    <property type="entry name" value="HTH-TYPE TRANSCRIPTIONAL REGULATOR"/>
    <property type="match status" value="1"/>
</dbReference>
<dbReference type="InterPro" id="IPR036390">
    <property type="entry name" value="WH_DNA-bd_sf"/>
</dbReference>
<name>A0A329BG82_9BURK</name>
<dbReference type="Pfam" id="PF03466">
    <property type="entry name" value="LysR_substrate"/>
    <property type="match status" value="1"/>
</dbReference>
<proteinExistence type="inferred from homology"/>
<comment type="similarity">
    <text evidence="1">Belongs to the LysR transcriptional regulatory family.</text>
</comment>
<dbReference type="PANTHER" id="PTHR30537:SF32">
    <property type="entry name" value="HTH-TYPE TRANSCRIPTIONAL REGULATOR DSDC"/>
    <property type="match status" value="1"/>
</dbReference>
<keyword evidence="4" id="KW-0804">Transcription</keyword>
<protein>
    <submittedName>
        <fullName evidence="6">LysR family transcriptional regulator</fullName>
    </submittedName>
</protein>
<dbReference type="PROSITE" id="PS50931">
    <property type="entry name" value="HTH_LYSR"/>
    <property type="match status" value="1"/>
</dbReference>
<dbReference type="Pfam" id="PF00126">
    <property type="entry name" value="HTH_1"/>
    <property type="match status" value="1"/>
</dbReference>
<dbReference type="SUPFAM" id="SSF53850">
    <property type="entry name" value="Periplasmic binding protein-like II"/>
    <property type="match status" value="1"/>
</dbReference>
<evidence type="ECO:0000256" key="1">
    <source>
        <dbReference type="ARBA" id="ARBA00009437"/>
    </source>
</evidence>
<organism evidence="6 7">
    <name type="scientific">Paraburkholderia bryophila</name>
    <dbReference type="NCBI Taxonomy" id="420952"/>
    <lineage>
        <taxon>Bacteria</taxon>
        <taxon>Pseudomonadati</taxon>
        <taxon>Pseudomonadota</taxon>
        <taxon>Betaproteobacteria</taxon>
        <taxon>Burkholderiales</taxon>
        <taxon>Burkholderiaceae</taxon>
        <taxon>Paraburkholderia</taxon>
    </lineage>
</organism>
<evidence type="ECO:0000256" key="4">
    <source>
        <dbReference type="ARBA" id="ARBA00023163"/>
    </source>
</evidence>
<dbReference type="GO" id="GO:0003700">
    <property type="term" value="F:DNA-binding transcription factor activity"/>
    <property type="evidence" value="ECO:0007669"/>
    <property type="project" value="InterPro"/>
</dbReference>
<evidence type="ECO:0000259" key="5">
    <source>
        <dbReference type="PROSITE" id="PS50931"/>
    </source>
</evidence>
<dbReference type="EMBL" id="QLTK01000032">
    <property type="protein sequence ID" value="RAS20942.1"/>
    <property type="molecule type" value="Genomic_DNA"/>
</dbReference>
<dbReference type="Gene3D" id="1.10.10.10">
    <property type="entry name" value="Winged helix-like DNA-binding domain superfamily/Winged helix DNA-binding domain"/>
    <property type="match status" value="1"/>
</dbReference>
<accession>A0A329BG82</accession>
<dbReference type="InterPro" id="IPR005119">
    <property type="entry name" value="LysR_subst-bd"/>
</dbReference>
<keyword evidence="3" id="KW-0238">DNA-binding</keyword>
<dbReference type="GO" id="GO:0043565">
    <property type="term" value="F:sequence-specific DNA binding"/>
    <property type="evidence" value="ECO:0007669"/>
    <property type="project" value="TreeGrafter"/>
</dbReference>
<dbReference type="AlphaFoldDB" id="A0A329BG82"/>
<gene>
    <name evidence="6" type="ORF">BX591_13217</name>
</gene>
<evidence type="ECO:0000256" key="2">
    <source>
        <dbReference type="ARBA" id="ARBA00023015"/>
    </source>
</evidence>
<dbReference type="InterPro" id="IPR000847">
    <property type="entry name" value="LysR_HTH_N"/>
</dbReference>
<dbReference type="SUPFAM" id="SSF46785">
    <property type="entry name" value="Winged helix' DNA-binding domain"/>
    <property type="match status" value="1"/>
</dbReference>
<keyword evidence="2" id="KW-0805">Transcription regulation</keyword>
<feature type="domain" description="HTH lysR-type" evidence="5">
    <location>
        <begin position="14"/>
        <end position="73"/>
    </location>
</feature>
<dbReference type="InterPro" id="IPR058163">
    <property type="entry name" value="LysR-type_TF_proteobact-type"/>
</dbReference>
<reference evidence="6 7" key="1">
    <citation type="submission" date="2018-06" db="EMBL/GenBank/DDBJ databases">
        <title>Genomic Encyclopedia of Type Strains, Phase III (KMG-III): the genomes of soil and plant-associated and newly described type strains.</title>
        <authorList>
            <person name="Whitman W."/>
        </authorList>
    </citation>
    <scope>NUCLEOTIDE SEQUENCE [LARGE SCALE GENOMIC DNA]</scope>
    <source>
        <strain evidence="6 7">LMG 23644</strain>
    </source>
</reference>
<dbReference type="Proteomes" id="UP000248918">
    <property type="component" value="Unassembled WGS sequence"/>
</dbReference>
<comment type="caution">
    <text evidence="6">The sequence shown here is derived from an EMBL/GenBank/DDBJ whole genome shotgun (WGS) entry which is preliminary data.</text>
</comment>
<dbReference type="InterPro" id="IPR036388">
    <property type="entry name" value="WH-like_DNA-bd_sf"/>
</dbReference>